<gene>
    <name evidence="2" type="ORF">SAMN05421781_0935</name>
</gene>
<protein>
    <submittedName>
        <fullName evidence="2">Uncharacterized protein YbcI</fullName>
    </submittedName>
</protein>
<dbReference type="InterPro" id="IPR018745">
    <property type="entry name" value="MpsC"/>
</dbReference>
<dbReference type="RefSeq" id="WP_091611775.1">
    <property type="nucleotide sequence ID" value="NZ_FNNC01000001.1"/>
</dbReference>
<dbReference type="AlphaFoldDB" id="A0A1H2RVS6"/>
<dbReference type="EMBL" id="FNNC01000001">
    <property type="protein sequence ID" value="SDW23593.1"/>
    <property type="molecule type" value="Genomic_DNA"/>
</dbReference>
<evidence type="ECO:0000259" key="1">
    <source>
        <dbReference type="Pfam" id="PF10057"/>
    </source>
</evidence>
<sequence>MSEVKEVQSAIAGYIGKVLRESFGKGPISVHTTWAPPYFCVHIRDFLVPMEQILIQKNEGGKVEELREMLMSVLYADIKSELEAVTGREILDIYTNWNLDQRSGVIFGTVDAPAESGVVEKWQEELNRVVKRAGENKEGLSAFVNTKPLNHRVVLIERTNVLTPVERQLLEEGHAEEIEAAKTKLVKSIIEETDLLARMPREVIDPFIIWDVDKDINYLIFVCSSKEPETK</sequence>
<dbReference type="OrthoDB" id="2677857at2"/>
<evidence type="ECO:0000313" key="2">
    <source>
        <dbReference type="EMBL" id="SDW23593.1"/>
    </source>
</evidence>
<feature type="domain" description="Na+-translocating membrane potential-generating system MpsC" evidence="1">
    <location>
        <begin position="5"/>
        <end position="108"/>
    </location>
</feature>
<keyword evidence="3" id="KW-1185">Reference proteome</keyword>
<dbReference type="Proteomes" id="UP000199488">
    <property type="component" value="Unassembled WGS sequence"/>
</dbReference>
<feature type="domain" description="Na+-translocating membrane potential-generating system MpsC" evidence="1">
    <location>
        <begin position="152"/>
        <end position="223"/>
    </location>
</feature>
<dbReference type="Pfam" id="PF10057">
    <property type="entry name" value="MpsC"/>
    <property type="match status" value="2"/>
</dbReference>
<reference evidence="2 3" key="1">
    <citation type="submission" date="2016-10" db="EMBL/GenBank/DDBJ databases">
        <authorList>
            <person name="de Groot N.N."/>
        </authorList>
    </citation>
    <scope>NUCLEOTIDE SEQUENCE [LARGE SCALE GENOMIC DNA]</scope>
    <source>
        <strain evidence="2 3">DSM 23126</strain>
    </source>
</reference>
<accession>A0A1H2RVS6</accession>
<evidence type="ECO:0000313" key="3">
    <source>
        <dbReference type="Proteomes" id="UP000199488"/>
    </source>
</evidence>
<proteinExistence type="predicted"/>
<organism evidence="2 3">
    <name type="scientific">Marinococcus luteus</name>
    <dbReference type="NCBI Taxonomy" id="1122204"/>
    <lineage>
        <taxon>Bacteria</taxon>
        <taxon>Bacillati</taxon>
        <taxon>Bacillota</taxon>
        <taxon>Bacilli</taxon>
        <taxon>Bacillales</taxon>
        <taxon>Bacillaceae</taxon>
        <taxon>Marinococcus</taxon>
    </lineage>
</organism>
<name>A0A1H2RVS6_9BACI</name>